<dbReference type="InterPro" id="IPR004792">
    <property type="entry name" value="BaiN-like"/>
</dbReference>
<dbReference type="Gene3D" id="2.40.30.10">
    <property type="entry name" value="Translation factors"/>
    <property type="match status" value="1"/>
</dbReference>
<dbReference type="InterPro" id="IPR023166">
    <property type="entry name" value="BaiN-like_dom_sf"/>
</dbReference>
<dbReference type="Gene3D" id="1.10.8.260">
    <property type="entry name" value="HI0933 insert domain-like"/>
    <property type="match status" value="1"/>
</dbReference>
<proteinExistence type="predicted"/>
<dbReference type="AlphaFoldDB" id="A0A941IIC4"/>
<dbReference type="SUPFAM" id="SSF160996">
    <property type="entry name" value="HI0933 insert domain-like"/>
    <property type="match status" value="1"/>
</dbReference>
<dbReference type="Proteomes" id="UP000678545">
    <property type="component" value="Unassembled WGS sequence"/>
</dbReference>
<dbReference type="Pfam" id="PF22780">
    <property type="entry name" value="HI0933_like_1st"/>
    <property type="match status" value="1"/>
</dbReference>
<evidence type="ECO:0000256" key="1">
    <source>
        <dbReference type="ARBA" id="ARBA00001974"/>
    </source>
</evidence>
<sequence length="409" mass="45077">MSQSKRVIAIVGAGPAGLMAADILSKDGKLVHVFDAMPSAGRKFLLAGKSGMNLSHAEDMTRFLTRYPKSSDQLRYALSKFDCQAIRGWALDLGIETFVGSSGRVFPSDMKAAPLLRAWIQRLRNQSVIFHMRHKWVGVEGEDLIFENAGKMTRQSFSAIVFAMGGASWKRLGSDATWVSTFTNLGVSISPFEPSNCGFSVDWSSHFSEKFAGTPLTNVRARLDEEDNLDTRQGQFVITKRGVEGSLIYALSSEIRRHIHHNGYVNLYLDLTPGKSCDRVYNEVKASRGSKSISAHLRGKLGLHPIHVGLLYETLGKEAMMDHEILARAIKKMKITLQEPFPIDEAISSAGGVSFESVDDQMMLKLKPGWFCAGEMLDWDAPTGGYLLSACFATGVAAARGVEKWLFDK</sequence>
<evidence type="ECO:0000313" key="7">
    <source>
        <dbReference type="Proteomes" id="UP000678545"/>
    </source>
</evidence>
<evidence type="ECO:0000313" key="6">
    <source>
        <dbReference type="EMBL" id="MBR7801810.1"/>
    </source>
</evidence>
<dbReference type="InterPro" id="IPR055178">
    <property type="entry name" value="RsdA/BaiN/AoA(So)-like_dom"/>
</dbReference>
<evidence type="ECO:0000259" key="4">
    <source>
        <dbReference type="Pfam" id="PF03486"/>
    </source>
</evidence>
<dbReference type="Gene3D" id="3.50.50.60">
    <property type="entry name" value="FAD/NAD(P)-binding domain"/>
    <property type="match status" value="1"/>
</dbReference>
<evidence type="ECO:0000256" key="2">
    <source>
        <dbReference type="ARBA" id="ARBA00022630"/>
    </source>
</evidence>
<protein>
    <submittedName>
        <fullName evidence="6">TIGR03862 family flavoprotein</fullName>
    </submittedName>
</protein>
<keyword evidence="7" id="KW-1185">Reference proteome</keyword>
<dbReference type="EMBL" id="JAGSPJ010000008">
    <property type="protein sequence ID" value="MBR7801810.1"/>
    <property type="molecule type" value="Genomic_DNA"/>
</dbReference>
<dbReference type="InterPro" id="IPR057661">
    <property type="entry name" value="RsdA/BaiN/AoA(So)_Rossmann"/>
</dbReference>
<evidence type="ECO:0000256" key="3">
    <source>
        <dbReference type="ARBA" id="ARBA00022827"/>
    </source>
</evidence>
<dbReference type="InterPro" id="IPR022460">
    <property type="entry name" value="Flavoprotein_PP4765"/>
</dbReference>
<dbReference type="RefSeq" id="WP_212676905.1">
    <property type="nucleotide sequence ID" value="NZ_JAGSPJ010000008.1"/>
</dbReference>
<feature type="domain" description="RsdA/BaiN/AoA(So)-like Rossmann fold-like" evidence="4">
    <location>
        <begin position="8"/>
        <end position="400"/>
    </location>
</feature>
<dbReference type="NCBIfam" id="TIGR03862">
    <property type="entry name" value="flavo_PP4765"/>
    <property type="match status" value="1"/>
</dbReference>
<comment type="caution">
    <text evidence="6">The sequence shown here is derived from an EMBL/GenBank/DDBJ whole genome shotgun (WGS) entry which is preliminary data.</text>
</comment>
<evidence type="ECO:0000259" key="5">
    <source>
        <dbReference type="Pfam" id="PF22780"/>
    </source>
</evidence>
<gene>
    <name evidence="6" type="ORF">KDM90_17490</name>
</gene>
<keyword evidence="3" id="KW-0274">FAD</keyword>
<accession>A0A941IIC4</accession>
<name>A0A941IIC4_9BURK</name>
<dbReference type="PANTHER" id="PTHR42887:SF1">
    <property type="entry name" value="BLR3961 PROTEIN"/>
    <property type="match status" value="1"/>
</dbReference>
<dbReference type="NCBIfam" id="TIGR00275">
    <property type="entry name" value="aminoacetone oxidase family FAD-binding enzyme"/>
    <property type="match status" value="1"/>
</dbReference>
<dbReference type="InterPro" id="IPR036188">
    <property type="entry name" value="FAD/NAD-bd_sf"/>
</dbReference>
<organism evidence="6 7">
    <name type="scientific">Undibacterium fentianense</name>
    <dbReference type="NCBI Taxonomy" id="2828728"/>
    <lineage>
        <taxon>Bacteria</taxon>
        <taxon>Pseudomonadati</taxon>
        <taxon>Pseudomonadota</taxon>
        <taxon>Betaproteobacteria</taxon>
        <taxon>Burkholderiales</taxon>
        <taxon>Oxalobacteraceae</taxon>
        <taxon>Undibacterium</taxon>
    </lineage>
</organism>
<keyword evidence="2" id="KW-0285">Flavoprotein</keyword>
<dbReference type="SUPFAM" id="SSF51905">
    <property type="entry name" value="FAD/NAD(P)-binding domain"/>
    <property type="match status" value="1"/>
</dbReference>
<comment type="cofactor">
    <cofactor evidence="1">
        <name>FAD</name>
        <dbReference type="ChEBI" id="CHEBI:57692"/>
    </cofactor>
</comment>
<dbReference type="Pfam" id="PF03486">
    <property type="entry name" value="HI0933_like"/>
    <property type="match status" value="1"/>
</dbReference>
<reference evidence="6" key="1">
    <citation type="submission" date="2021-04" db="EMBL/GenBank/DDBJ databases">
        <title>novel species isolated from subtropical streams in China.</title>
        <authorList>
            <person name="Lu H."/>
        </authorList>
    </citation>
    <scope>NUCLEOTIDE SEQUENCE</scope>
    <source>
        <strain evidence="6">FT137W</strain>
    </source>
</reference>
<dbReference type="PANTHER" id="PTHR42887">
    <property type="entry name" value="OS12G0638800 PROTEIN"/>
    <property type="match status" value="1"/>
</dbReference>
<feature type="domain" description="RsdA/BaiN/AoA(So)-like insert" evidence="5">
    <location>
        <begin position="193"/>
        <end position="348"/>
    </location>
</feature>